<dbReference type="Gene3D" id="1.20.1080.10">
    <property type="entry name" value="Glycerol uptake facilitator protein"/>
    <property type="match status" value="1"/>
</dbReference>
<accession>A0A6G7GKP9</accession>
<feature type="transmembrane region" description="Helical" evidence="6">
    <location>
        <begin position="174"/>
        <end position="196"/>
    </location>
</feature>
<proteinExistence type="inferred from homology"/>
<dbReference type="PANTHER" id="PTHR30520">
    <property type="entry name" value="FORMATE TRANSPORTER-RELATED"/>
    <property type="match status" value="1"/>
</dbReference>
<gene>
    <name evidence="7" type="primary">focA</name>
    <name evidence="7" type="ORF">KsCSTR_07790</name>
</gene>
<feature type="transmembrane region" description="Helical" evidence="6">
    <location>
        <begin position="126"/>
        <end position="146"/>
    </location>
</feature>
<feature type="transmembrane region" description="Helical" evidence="6">
    <location>
        <begin position="273"/>
        <end position="294"/>
    </location>
</feature>
<comment type="similarity">
    <text evidence="5">Belongs to the FNT transporter (TC 1.A.16) family.</text>
</comment>
<protein>
    <submittedName>
        <fullName evidence="7">Formate/nitrite transporter</fullName>
    </submittedName>
</protein>
<dbReference type="PANTHER" id="PTHR30520:SF6">
    <property type="entry name" value="FORMATE_NITRATE FAMILY TRANSPORTER (EUROFUNG)"/>
    <property type="match status" value="1"/>
</dbReference>
<keyword evidence="2 6" id="KW-0812">Transmembrane</keyword>
<evidence type="ECO:0000313" key="8">
    <source>
        <dbReference type="Proteomes" id="UP000501926"/>
    </source>
</evidence>
<keyword evidence="3 6" id="KW-1133">Transmembrane helix</keyword>
<sequence length="303" mass="32673">MSETKGTDISNQKCNKLVTGADACEPFETAKKAGLVGRARTNLDALTLLGLGILAGVFIALGMQLSVLVTHTATSSYGLNQLVGGVAFTLSMVLIVITGAELFMGNPLVAMSFLSGKITGRAFTRNVIIAFIGNLIGALTLVVWIYKSEQWMMSNYLLGAKIILMANEKVNTSFGVLLVRGMMGNALICLGVWLCYCSKSNIDKILSLLWPVSCIMACGFEHGAVNMWLIPMGIILKDNRMVLTVAEKVHGGRLDLSNLTFFKGFLFDNLCPVVLGNVIGGVVLVAGAYWFVYLRFPEKGKEV</sequence>
<evidence type="ECO:0000256" key="3">
    <source>
        <dbReference type="ARBA" id="ARBA00022989"/>
    </source>
</evidence>
<evidence type="ECO:0000256" key="4">
    <source>
        <dbReference type="ARBA" id="ARBA00023136"/>
    </source>
</evidence>
<dbReference type="RefSeq" id="WP_164994498.1">
    <property type="nucleotide sequence ID" value="NZ_CP049055.1"/>
</dbReference>
<dbReference type="AlphaFoldDB" id="A0A6G7GKP9"/>
<evidence type="ECO:0000256" key="6">
    <source>
        <dbReference type="SAM" id="Phobius"/>
    </source>
</evidence>
<evidence type="ECO:0000256" key="1">
    <source>
        <dbReference type="ARBA" id="ARBA00004141"/>
    </source>
</evidence>
<reference evidence="7 8" key="1">
    <citation type="submission" date="2020-02" db="EMBL/GenBank/DDBJ databases">
        <title>Newly sequenced genome of strain CSTR1 showed variability in Candidatus Kuenenia stuttgartiensis genomes.</title>
        <authorList>
            <person name="Ding C."/>
            <person name="Adrian L."/>
        </authorList>
    </citation>
    <scope>NUCLEOTIDE SEQUENCE [LARGE SCALE GENOMIC DNA]</scope>
    <source>
        <strain evidence="7 8">CSTR1</strain>
    </source>
</reference>
<dbReference type="InterPro" id="IPR023271">
    <property type="entry name" value="Aquaporin-like"/>
</dbReference>
<dbReference type="GO" id="GO:0015499">
    <property type="term" value="F:formate transmembrane transporter activity"/>
    <property type="evidence" value="ECO:0007669"/>
    <property type="project" value="TreeGrafter"/>
</dbReference>
<dbReference type="EMBL" id="CP049055">
    <property type="protein sequence ID" value="QII10158.1"/>
    <property type="molecule type" value="Genomic_DNA"/>
</dbReference>
<feature type="transmembrane region" description="Helical" evidence="6">
    <location>
        <begin position="48"/>
        <end position="70"/>
    </location>
</feature>
<feature type="transmembrane region" description="Helical" evidence="6">
    <location>
        <begin position="82"/>
        <end position="105"/>
    </location>
</feature>
<dbReference type="GO" id="GO:0005886">
    <property type="term" value="C:plasma membrane"/>
    <property type="evidence" value="ECO:0007669"/>
    <property type="project" value="TreeGrafter"/>
</dbReference>
<dbReference type="Proteomes" id="UP000501926">
    <property type="component" value="Chromosome"/>
</dbReference>
<comment type="subcellular location">
    <subcellularLocation>
        <location evidence="1">Membrane</location>
        <topology evidence="1">Multi-pass membrane protein</topology>
    </subcellularLocation>
</comment>
<dbReference type="Pfam" id="PF01226">
    <property type="entry name" value="Form_Nir_trans"/>
    <property type="match status" value="1"/>
</dbReference>
<dbReference type="InterPro" id="IPR000292">
    <property type="entry name" value="For/NO2_transpt"/>
</dbReference>
<keyword evidence="4 6" id="KW-0472">Membrane</keyword>
<evidence type="ECO:0000256" key="2">
    <source>
        <dbReference type="ARBA" id="ARBA00022692"/>
    </source>
</evidence>
<evidence type="ECO:0000313" key="7">
    <source>
        <dbReference type="EMBL" id="QII10158.1"/>
    </source>
</evidence>
<organism evidence="7 8">
    <name type="scientific">Kuenenia stuttgartiensis</name>
    <dbReference type="NCBI Taxonomy" id="174633"/>
    <lineage>
        <taxon>Bacteria</taxon>
        <taxon>Pseudomonadati</taxon>
        <taxon>Planctomycetota</taxon>
        <taxon>Candidatus Brocadiia</taxon>
        <taxon>Candidatus Brocadiales</taxon>
        <taxon>Candidatus Brocadiaceae</taxon>
        <taxon>Candidatus Kuenenia</taxon>
    </lineage>
</organism>
<name>A0A6G7GKP9_KUEST</name>
<evidence type="ECO:0000256" key="5">
    <source>
        <dbReference type="ARBA" id="ARBA00049660"/>
    </source>
</evidence>
<feature type="transmembrane region" description="Helical" evidence="6">
    <location>
        <begin position="208"/>
        <end position="230"/>
    </location>
</feature>